<accession>A0A4Y1ZV12</accession>
<evidence type="ECO:0000259" key="1">
    <source>
        <dbReference type="PROSITE" id="PS50878"/>
    </source>
</evidence>
<dbReference type="Proteomes" id="UP000499080">
    <property type="component" value="Unassembled WGS sequence"/>
</dbReference>
<dbReference type="SUPFAM" id="SSF56672">
    <property type="entry name" value="DNA/RNA polymerases"/>
    <property type="match status" value="1"/>
</dbReference>
<dbReference type="PANTHER" id="PTHR19446">
    <property type="entry name" value="REVERSE TRANSCRIPTASES"/>
    <property type="match status" value="1"/>
</dbReference>
<keyword evidence="2" id="KW-0808">Transferase</keyword>
<dbReference type="EMBL" id="BGPR01078064">
    <property type="protein sequence ID" value="GBL68650.1"/>
    <property type="molecule type" value="Genomic_DNA"/>
</dbReference>
<dbReference type="PROSITE" id="PS50878">
    <property type="entry name" value="RT_POL"/>
    <property type="match status" value="1"/>
</dbReference>
<keyword evidence="2" id="KW-0548">Nucleotidyltransferase</keyword>
<dbReference type="InterPro" id="IPR043502">
    <property type="entry name" value="DNA/RNA_pol_sf"/>
</dbReference>
<protein>
    <submittedName>
        <fullName evidence="2">Putative RNA-directed DNA polymerase from transposon BS</fullName>
    </submittedName>
</protein>
<organism evidence="2 3">
    <name type="scientific">Araneus ventricosus</name>
    <name type="common">Orbweaver spider</name>
    <name type="synonym">Epeira ventricosa</name>
    <dbReference type="NCBI Taxonomy" id="182803"/>
    <lineage>
        <taxon>Eukaryota</taxon>
        <taxon>Metazoa</taxon>
        <taxon>Ecdysozoa</taxon>
        <taxon>Arthropoda</taxon>
        <taxon>Chelicerata</taxon>
        <taxon>Arachnida</taxon>
        <taxon>Araneae</taxon>
        <taxon>Araneomorphae</taxon>
        <taxon>Entelegynae</taxon>
        <taxon>Araneoidea</taxon>
        <taxon>Araneidae</taxon>
        <taxon>Araneus</taxon>
    </lineage>
</organism>
<dbReference type="AlphaFoldDB" id="A0A4Y1ZV12"/>
<sequence>MTAMIPLISTSSAISLVGIDTITYDDVVVAIKELKSTSTIGIDNIPPFIIKGCAEFLVYPLLALFNLSLKTNKLPHAWKLTKIVPVFKKGNAEESKNYRPIAILSPLSKIFEIIIHKKLVPQVKNVISSAQHGFMTKRSTSTNLLCLTDKIISAFEDNCQLDVIYIDFSKAFDSIDFGILMKKLRIIGFHVNLSQWLFSYLSNQTLYVYFNNVVSDAFSNTSGVPQGSNLGPLLFILFINDICGKFGFSGCLLFADDLKFFRQIRSSADADLLQNDHDNLYQ</sequence>
<keyword evidence="2" id="KW-0695">RNA-directed DNA polymerase</keyword>
<dbReference type="CDD" id="cd01650">
    <property type="entry name" value="RT_nLTR_like"/>
    <property type="match status" value="1"/>
</dbReference>
<comment type="caution">
    <text evidence="2">The sequence shown here is derived from an EMBL/GenBank/DDBJ whole genome shotgun (WGS) entry which is preliminary data.</text>
</comment>
<proteinExistence type="predicted"/>
<reference evidence="2 3" key="1">
    <citation type="journal article" date="2019" name="Sci. Rep.">
        <title>Orb-weaving spider Araneus ventricosus genome elucidates the spidroin gene catalogue.</title>
        <authorList>
            <person name="Kono N."/>
            <person name="Nakamura H."/>
            <person name="Ohtoshi R."/>
            <person name="Moran D.A.P."/>
            <person name="Shinohara A."/>
            <person name="Yoshida Y."/>
            <person name="Fujiwara M."/>
            <person name="Mori M."/>
            <person name="Tomita M."/>
            <person name="Arakawa K."/>
        </authorList>
    </citation>
    <scope>NUCLEOTIDE SEQUENCE [LARGE SCALE GENOMIC DNA]</scope>
</reference>
<dbReference type="Pfam" id="PF00078">
    <property type="entry name" value="RVT_1"/>
    <property type="match status" value="1"/>
</dbReference>
<dbReference type="GO" id="GO:0003964">
    <property type="term" value="F:RNA-directed DNA polymerase activity"/>
    <property type="evidence" value="ECO:0007669"/>
    <property type="project" value="UniProtKB-KW"/>
</dbReference>
<dbReference type="InterPro" id="IPR000477">
    <property type="entry name" value="RT_dom"/>
</dbReference>
<evidence type="ECO:0000313" key="3">
    <source>
        <dbReference type="Proteomes" id="UP000499080"/>
    </source>
</evidence>
<keyword evidence="3" id="KW-1185">Reference proteome</keyword>
<evidence type="ECO:0000313" key="2">
    <source>
        <dbReference type="EMBL" id="GBL68650.1"/>
    </source>
</evidence>
<gene>
    <name evidence="2" type="primary">RTase_68</name>
    <name evidence="2" type="ORF">AVEN_89574_1</name>
</gene>
<dbReference type="OrthoDB" id="6515679at2759"/>
<name>A0A4Y1ZV12_ARAVE</name>
<feature type="domain" description="Reverse transcriptase" evidence="1">
    <location>
        <begin position="67"/>
        <end position="282"/>
    </location>
</feature>